<sequence length="163" mass="18573">MKRWLPFPIISALLLIMWLLLNETLALGHWLLGGLLAWGVPYATRRMQPLRAKKVRRPLMAARLVGVVLVDICKSCYQVSKVILGGAHRRRNSGFMMVPLDIKAPHGLAVLACIITSTPGTAWVELSADRRWLMIHVLDIHDEQWWIDTIKGRYETPLKAIFE</sequence>
<proteinExistence type="inferred from homology"/>
<protein>
    <submittedName>
        <fullName evidence="8">Na+/H+ antiporter subunit E</fullName>
    </submittedName>
</protein>
<feature type="transmembrane region" description="Helical" evidence="7">
    <location>
        <begin position="5"/>
        <end position="21"/>
    </location>
</feature>
<comment type="subcellular location">
    <subcellularLocation>
        <location evidence="1">Cell membrane</location>
        <topology evidence="1">Multi-pass membrane protein</topology>
    </subcellularLocation>
</comment>
<keyword evidence="3" id="KW-1003">Cell membrane</keyword>
<dbReference type="PANTHER" id="PTHR34584:SF1">
    <property type="entry name" value="NA(+)_H(+) ANTIPORTER SUBUNIT E1"/>
    <property type="match status" value="1"/>
</dbReference>
<dbReference type="Proteomes" id="UP001165524">
    <property type="component" value="Unassembled WGS sequence"/>
</dbReference>
<comment type="caution">
    <text evidence="8">The sequence shown here is derived from an EMBL/GenBank/DDBJ whole genome shotgun (WGS) entry which is preliminary data.</text>
</comment>
<evidence type="ECO:0000256" key="6">
    <source>
        <dbReference type="ARBA" id="ARBA00023136"/>
    </source>
</evidence>
<dbReference type="PANTHER" id="PTHR34584">
    <property type="entry name" value="NA(+)/H(+) ANTIPORTER SUBUNIT E1"/>
    <property type="match status" value="1"/>
</dbReference>
<dbReference type="NCBIfam" id="NF006520">
    <property type="entry name" value="PRK08965.1-4"/>
    <property type="match status" value="1"/>
</dbReference>
<gene>
    <name evidence="8" type="ORF">MU846_10085</name>
</gene>
<dbReference type="NCBIfam" id="NF006518">
    <property type="entry name" value="PRK08965.1-2"/>
    <property type="match status" value="1"/>
</dbReference>
<accession>A0ABT0E8A0</accession>
<keyword evidence="4 7" id="KW-0812">Transmembrane</keyword>
<reference evidence="8" key="1">
    <citation type="submission" date="2022-04" db="EMBL/GenBank/DDBJ databases">
        <title>Alcanivorax sp. CY1518 draft genome sequence.</title>
        <authorList>
            <person name="Zhao G."/>
            <person name="An M."/>
        </authorList>
    </citation>
    <scope>NUCLEOTIDE SEQUENCE</scope>
    <source>
        <strain evidence="8">CY1518</strain>
    </source>
</reference>
<name>A0ABT0E8A0_9GAMM</name>
<evidence type="ECO:0000256" key="3">
    <source>
        <dbReference type="ARBA" id="ARBA00022475"/>
    </source>
</evidence>
<evidence type="ECO:0000256" key="2">
    <source>
        <dbReference type="ARBA" id="ARBA00006228"/>
    </source>
</evidence>
<keyword evidence="9" id="KW-1185">Reference proteome</keyword>
<keyword evidence="6 7" id="KW-0472">Membrane</keyword>
<dbReference type="EMBL" id="JALKII010000006">
    <property type="protein sequence ID" value="MCK0538058.1"/>
    <property type="molecule type" value="Genomic_DNA"/>
</dbReference>
<dbReference type="PIRSF" id="PIRSF019239">
    <property type="entry name" value="MrpE"/>
    <property type="match status" value="1"/>
</dbReference>
<organism evidence="8 9">
    <name type="scientific">Alcanivorax quisquiliarum</name>
    <dbReference type="NCBI Taxonomy" id="2933565"/>
    <lineage>
        <taxon>Bacteria</taxon>
        <taxon>Pseudomonadati</taxon>
        <taxon>Pseudomonadota</taxon>
        <taxon>Gammaproteobacteria</taxon>
        <taxon>Oceanospirillales</taxon>
        <taxon>Alcanivoracaceae</taxon>
        <taxon>Alcanivorax</taxon>
    </lineage>
</organism>
<dbReference type="InterPro" id="IPR002758">
    <property type="entry name" value="Cation_antiport_E"/>
</dbReference>
<keyword evidence="5 7" id="KW-1133">Transmembrane helix</keyword>
<evidence type="ECO:0000256" key="4">
    <source>
        <dbReference type="ARBA" id="ARBA00022692"/>
    </source>
</evidence>
<evidence type="ECO:0000313" key="9">
    <source>
        <dbReference type="Proteomes" id="UP001165524"/>
    </source>
</evidence>
<comment type="similarity">
    <text evidence="2">Belongs to the CPA3 antiporters (TC 2.A.63) subunit E family.</text>
</comment>
<feature type="transmembrane region" description="Helical" evidence="7">
    <location>
        <begin position="27"/>
        <end position="44"/>
    </location>
</feature>
<dbReference type="Pfam" id="PF01899">
    <property type="entry name" value="MNHE"/>
    <property type="match status" value="1"/>
</dbReference>
<evidence type="ECO:0000256" key="1">
    <source>
        <dbReference type="ARBA" id="ARBA00004651"/>
    </source>
</evidence>
<evidence type="ECO:0000256" key="5">
    <source>
        <dbReference type="ARBA" id="ARBA00022989"/>
    </source>
</evidence>
<dbReference type="RefSeq" id="WP_246952296.1">
    <property type="nucleotide sequence ID" value="NZ_JALKII010000006.1"/>
</dbReference>
<evidence type="ECO:0000313" key="8">
    <source>
        <dbReference type="EMBL" id="MCK0538058.1"/>
    </source>
</evidence>
<evidence type="ECO:0000256" key="7">
    <source>
        <dbReference type="SAM" id="Phobius"/>
    </source>
</evidence>